<feature type="transmembrane region" description="Helical" evidence="7">
    <location>
        <begin position="6"/>
        <end position="24"/>
    </location>
</feature>
<gene>
    <name evidence="8" type="ORF">V1264_013935</name>
</gene>
<accession>A0AAN9BR75</accession>
<feature type="transmembrane region" description="Helical" evidence="7">
    <location>
        <begin position="201"/>
        <end position="224"/>
    </location>
</feature>
<organism evidence="8 9">
    <name type="scientific">Littorina saxatilis</name>
    <dbReference type="NCBI Taxonomy" id="31220"/>
    <lineage>
        <taxon>Eukaryota</taxon>
        <taxon>Metazoa</taxon>
        <taxon>Spiralia</taxon>
        <taxon>Lophotrochozoa</taxon>
        <taxon>Mollusca</taxon>
        <taxon>Gastropoda</taxon>
        <taxon>Caenogastropoda</taxon>
        <taxon>Littorinimorpha</taxon>
        <taxon>Littorinoidea</taxon>
        <taxon>Littorinidae</taxon>
        <taxon>Littorina</taxon>
    </lineage>
</organism>
<evidence type="ECO:0000256" key="6">
    <source>
        <dbReference type="ARBA" id="ARBA00023136"/>
    </source>
</evidence>
<feature type="transmembrane region" description="Helical" evidence="7">
    <location>
        <begin position="65"/>
        <end position="91"/>
    </location>
</feature>
<keyword evidence="6 7" id="KW-0472">Membrane</keyword>
<dbReference type="AlphaFoldDB" id="A0AAN9BR75"/>
<feature type="transmembrane region" description="Helical" evidence="7">
    <location>
        <begin position="301"/>
        <end position="323"/>
    </location>
</feature>
<dbReference type="PANTHER" id="PTHR13353:SF5">
    <property type="entry name" value="TRANSMEMBRANE PROTEIN 19"/>
    <property type="match status" value="1"/>
</dbReference>
<dbReference type="PANTHER" id="PTHR13353">
    <property type="entry name" value="TRANSMEMBRANE PROTEIN 19"/>
    <property type="match status" value="1"/>
</dbReference>
<feature type="transmembrane region" description="Helical" evidence="7">
    <location>
        <begin position="36"/>
        <end position="53"/>
    </location>
</feature>
<sequence length="324" mass="34950">MLAIGLVLLIPATSVLWLLSWLQHSSSRGYQSPEPWRCLFAVMAPFFIAAYGLRKKSLCPSGALAGLMVGFFLTLSNLCFFAALLAFFICGSKATKYKGNMKRRLEDNFKEGGQRDWKQVVCNGGVGAWLAIMYMMETGCGERPINFSRHYEPSWLAMAILGSLACCCGDTFASEIGSVWNSQSPRLITTFRVVPRGTNGGVSLAGTIASGIGGLLVGVAYYLVLRVMVDIVPVHKNPPQWPVMAVGLVAGMVGSVIDSLLGALFQFSGYSKKEEKIVEQPGPGVDHISGLPLLDNHSVNLLSAFCTALVTPFIAASIVWPLFV</sequence>
<comment type="similarity">
    <text evidence="2">Belongs to the TMEM19 family.</text>
</comment>
<evidence type="ECO:0000256" key="4">
    <source>
        <dbReference type="ARBA" id="ARBA00022692"/>
    </source>
</evidence>
<evidence type="ECO:0000313" key="8">
    <source>
        <dbReference type="EMBL" id="KAK7109993.1"/>
    </source>
</evidence>
<keyword evidence="9" id="KW-1185">Reference proteome</keyword>
<proteinExistence type="inferred from homology"/>
<feature type="transmembrane region" description="Helical" evidence="7">
    <location>
        <begin position="244"/>
        <end position="267"/>
    </location>
</feature>
<keyword evidence="5 7" id="KW-1133">Transmembrane helix</keyword>
<reference evidence="8 9" key="1">
    <citation type="submission" date="2024-02" db="EMBL/GenBank/DDBJ databases">
        <title>Chromosome-scale genome assembly of the rough periwinkle Littorina saxatilis.</title>
        <authorList>
            <person name="De Jode A."/>
            <person name="Faria R."/>
            <person name="Formenti G."/>
            <person name="Sims Y."/>
            <person name="Smith T.P."/>
            <person name="Tracey A."/>
            <person name="Wood J.M.D."/>
            <person name="Zagrodzka Z.B."/>
            <person name="Johannesson K."/>
            <person name="Butlin R.K."/>
            <person name="Leder E.H."/>
        </authorList>
    </citation>
    <scope>NUCLEOTIDE SEQUENCE [LARGE SCALE GENOMIC DNA]</scope>
    <source>
        <strain evidence="8">Snail1</strain>
        <tissue evidence="8">Muscle</tissue>
    </source>
</reference>
<keyword evidence="4 7" id="KW-0812">Transmembrane</keyword>
<protein>
    <recommendedName>
        <fullName evidence="3">Transmembrane protein 19</fullName>
    </recommendedName>
</protein>
<evidence type="ECO:0000256" key="5">
    <source>
        <dbReference type="ARBA" id="ARBA00022989"/>
    </source>
</evidence>
<dbReference type="Pfam" id="PF01940">
    <property type="entry name" value="DUF92"/>
    <property type="match status" value="1"/>
</dbReference>
<evidence type="ECO:0000256" key="3">
    <source>
        <dbReference type="ARBA" id="ARBA00014258"/>
    </source>
</evidence>
<comment type="subcellular location">
    <subcellularLocation>
        <location evidence="1">Membrane</location>
        <topology evidence="1">Multi-pass membrane protein</topology>
    </subcellularLocation>
</comment>
<dbReference type="EMBL" id="JBAMIC010000003">
    <property type="protein sequence ID" value="KAK7109993.1"/>
    <property type="molecule type" value="Genomic_DNA"/>
</dbReference>
<dbReference type="Proteomes" id="UP001374579">
    <property type="component" value="Unassembled WGS sequence"/>
</dbReference>
<evidence type="ECO:0000256" key="7">
    <source>
        <dbReference type="SAM" id="Phobius"/>
    </source>
</evidence>
<comment type="caution">
    <text evidence="8">The sequence shown here is derived from an EMBL/GenBank/DDBJ whole genome shotgun (WGS) entry which is preliminary data.</text>
</comment>
<evidence type="ECO:0000256" key="1">
    <source>
        <dbReference type="ARBA" id="ARBA00004141"/>
    </source>
</evidence>
<name>A0AAN9BR75_9CAEN</name>
<dbReference type="InterPro" id="IPR002794">
    <property type="entry name" value="DUF92_TMEM19"/>
</dbReference>
<evidence type="ECO:0000313" key="9">
    <source>
        <dbReference type="Proteomes" id="UP001374579"/>
    </source>
</evidence>
<dbReference type="GO" id="GO:0016020">
    <property type="term" value="C:membrane"/>
    <property type="evidence" value="ECO:0007669"/>
    <property type="project" value="UniProtKB-SubCell"/>
</dbReference>
<evidence type="ECO:0000256" key="2">
    <source>
        <dbReference type="ARBA" id="ARBA00009012"/>
    </source>
</evidence>